<dbReference type="PANTHER" id="PTHR31654">
    <property type="entry name" value="SECRETED BETA-GLUCOSIDASE ADG3-RELATED"/>
    <property type="match status" value="1"/>
</dbReference>
<keyword evidence="3" id="KW-0732">Signal</keyword>
<evidence type="ECO:0000256" key="2">
    <source>
        <dbReference type="SAM" id="MobiDB-lite"/>
    </source>
</evidence>
<evidence type="ECO:0000313" key="4">
    <source>
        <dbReference type="EMBL" id="CEP23126.1"/>
    </source>
</evidence>
<comment type="similarity">
    <text evidence="1">Belongs to the SUN family.</text>
</comment>
<feature type="signal peptide" evidence="3">
    <location>
        <begin position="1"/>
        <end position="20"/>
    </location>
</feature>
<dbReference type="EMBL" id="CDQK01000004">
    <property type="protein sequence ID" value="CEP23126.1"/>
    <property type="molecule type" value="Genomic_DNA"/>
</dbReference>
<name>A0A0H5C562_CYBJN</name>
<organism evidence="4 5">
    <name type="scientific">Cyberlindnera jadinii (strain ATCC 18201 / CBS 1600 / BCRC 20928 / JCM 3617 / NBRC 0987 / NRRL Y-1542)</name>
    <name type="common">Torula yeast</name>
    <name type="synonym">Candida utilis</name>
    <dbReference type="NCBI Taxonomy" id="983966"/>
    <lineage>
        <taxon>Eukaryota</taxon>
        <taxon>Fungi</taxon>
        <taxon>Dikarya</taxon>
        <taxon>Ascomycota</taxon>
        <taxon>Saccharomycotina</taxon>
        <taxon>Saccharomycetes</taxon>
        <taxon>Phaffomycetales</taxon>
        <taxon>Phaffomycetaceae</taxon>
        <taxon>Cyberlindnera</taxon>
    </lineage>
</organism>
<dbReference type="Proteomes" id="UP000038830">
    <property type="component" value="Unassembled WGS sequence"/>
</dbReference>
<proteinExistence type="inferred from homology"/>
<protein>
    <recommendedName>
        <fullName evidence="6">SUN-domain-containing protein</fullName>
    </recommendedName>
</protein>
<sequence length="345" mass="36275">MLFNQNTLLSLALAISQVAAEPKHSHPSVEGKQVSSLFKRAGTCSLPSTGGIVAVQKDGQNAGWAMHSDQTCSYGSWCPYACPPGQLMNQWDPSVTSYSYPGSQNGGLYCNENGELEAKRDGSYCVDGAGTVVAKNLAGSTVAICQTVLPGNEEMLIPTDVDGNSQKTLAVPTPDYWAGTAAHYYINAPGVSVADGCKWGSVNKAEGNWSPYVAGANQDSSGNTYVKIGWNPIYLESATPFRNTKPTFGIRITCPDGGCNGAPCEIDPSQGAVNDITTGSSTSGAGGANFCVVTASKGVTANIEVFEVGSSKSKRDEGEHQHHHHEHKPLQTTLDIVYTTETASN</sequence>
<dbReference type="Pfam" id="PF03856">
    <property type="entry name" value="SUN"/>
    <property type="match status" value="1"/>
</dbReference>
<dbReference type="AlphaFoldDB" id="A0A0H5C562"/>
<feature type="region of interest" description="Disordered" evidence="2">
    <location>
        <begin position="310"/>
        <end position="332"/>
    </location>
</feature>
<accession>A0A0H5C562</accession>
<dbReference type="PANTHER" id="PTHR31654:SF0">
    <property type="entry name" value="SECRETED BETA-GLUCOSIDASE ADG3-RELATED"/>
    <property type="match status" value="1"/>
</dbReference>
<reference evidence="5" key="1">
    <citation type="journal article" date="2015" name="J. Biotechnol.">
        <title>The structure of the Cyberlindnera jadinii genome and its relation to Candida utilis analyzed by the occurrence of single nucleotide polymorphisms.</title>
        <authorList>
            <person name="Rupp O."/>
            <person name="Brinkrolf K."/>
            <person name="Buerth C."/>
            <person name="Kunigo M."/>
            <person name="Schneider J."/>
            <person name="Jaenicke S."/>
            <person name="Goesmann A."/>
            <person name="Puehler A."/>
            <person name="Jaeger K.-E."/>
            <person name="Ernst J.F."/>
        </authorList>
    </citation>
    <scope>NUCLEOTIDE SEQUENCE [LARGE SCALE GENOMIC DNA]</scope>
    <source>
        <strain evidence="5">ATCC 18201 / CBS 1600 / BCRC 20928 / JCM 3617 / NBRC 0987 / NRRL Y-1542</strain>
    </source>
</reference>
<evidence type="ECO:0000256" key="1">
    <source>
        <dbReference type="ARBA" id="ARBA00010579"/>
    </source>
</evidence>
<feature type="chain" id="PRO_5005217306" description="SUN-domain-containing protein" evidence="3">
    <location>
        <begin position="21"/>
        <end position="345"/>
    </location>
</feature>
<dbReference type="InterPro" id="IPR005556">
    <property type="entry name" value="SUN"/>
</dbReference>
<evidence type="ECO:0008006" key="6">
    <source>
        <dbReference type="Google" id="ProtNLM"/>
    </source>
</evidence>
<dbReference type="InterPro" id="IPR053088">
    <property type="entry name" value="Beta-glucosidase/SUN-like"/>
</dbReference>
<gene>
    <name evidence="4" type="ORF">BN1211_3644</name>
</gene>
<evidence type="ECO:0000256" key="3">
    <source>
        <dbReference type="SAM" id="SignalP"/>
    </source>
</evidence>
<evidence type="ECO:0000313" key="5">
    <source>
        <dbReference type="Proteomes" id="UP000038830"/>
    </source>
</evidence>